<sequence length="139" mass="15802">MDELDELRKDAAGLGENLKKLGRWKEEAATEEEGVKVFKLHADDDDEDTEGWEIAKVISPLPKRTQELGFISHANVKKDPAGCKDILRDANTLEAALERYIERFDKSYADAHILPVDHSLILKRHEENIDDEYVVALMS</sequence>
<keyword evidence="2" id="KW-1185">Reference proteome</keyword>
<dbReference type="Proteomes" id="UP000019763">
    <property type="component" value="Unassembled WGS sequence"/>
</dbReference>
<dbReference type="GeneID" id="22913059"/>
<reference evidence="1" key="1">
    <citation type="submission" date="2013-12" db="EMBL/GenBank/DDBJ databases">
        <authorList>
            <person name="Omoto C.K."/>
            <person name="Sibley D."/>
            <person name="Venepally P."/>
            <person name="Hadjithomas M."/>
            <person name="Karamycheva S."/>
            <person name="Brunk B."/>
            <person name="Roos D."/>
            <person name="Caler E."/>
            <person name="Lorenzi H."/>
        </authorList>
    </citation>
    <scope>NUCLEOTIDE SEQUENCE</scope>
</reference>
<comment type="caution">
    <text evidence="1">The sequence shown here is derived from an EMBL/GenBank/DDBJ whole genome shotgun (WGS) entry which is preliminary data.</text>
</comment>
<dbReference type="RefSeq" id="XP_011130647.1">
    <property type="nucleotide sequence ID" value="XM_011132345.1"/>
</dbReference>
<gene>
    <name evidence="1" type="ORF">GNI_086060</name>
</gene>
<organism evidence="1 2">
    <name type="scientific">Gregarina niphandrodes</name>
    <name type="common">Septate eugregarine</name>
    <dbReference type="NCBI Taxonomy" id="110365"/>
    <lineage>
        <taxon>Eukaryota</taxon>
        <taxon>Sar</taxon>
        <taxon>Alveolata</taxon>
        <taxon>Apicomplexa</taxon>
        <taxon>Conoidasida</taxon>
        <taxon>Gregarinasina</taxon>
        <taxon>Eugregarinorida</taxon>
        <taxon>Gregarinidae</taxon>
        <taxon>Gregarina</taxon>
    </lineage>
</organism>
<name>A0A023B692_GRENI</name>
<evidence type="ECO:0000313" key="2">
    <source>
        <dbReference type="Proteomes" id="UP000019763"/>
    </source>
</evidence>
<proteinExistence type="predicted"/>
<dbReference type="AlphaFoldDB" id="A0A023B692"/>
<dbReference type="EMBL" id="AFNH02000648">
    <property type="protein sequence ID" value="EZG64222.1"/>
    <property type="molecule type" value="Genomic_DNA"/>
</dbReference>
<dbReference type="VEuPathDB" id="CryptoDB:GNI_086060"/>
<evidence type="ECO:0000313" key="1">
    <source>
        <dbReference type="EMBL" id="EZG64222.1"/>
    </source>
</evidence>
<accession>A0A023B692</accession>
<protein>
    <submittedName>
        <fullName evidence="1">Uncharacterized protein</fullName>
    </submittedName>
</protein>